<comment type="caution">
    <text evidence="2">The sequence shown here is derived from an EMBL/GenBank/DDBJ whole genome shotgun (WGS) entry which is preliminary data.</text>
</comment>
<dbReference type="Gene3D" id="3.40.1580.10">
    <property type="entry name" value="SMI1/KNR4-like"/>
    <property type="match status" value="1"/>
</dbReference>
<keyword evidence="4" id="KW-1185">Reference proteome</keyword>
<dbReference type="EMBL" id="JBAWSV010000001">
    <property type="protein sequence ID" value="MEI4828801.1"/>
    <property type="molecule type" value="Genomic_DNA"/>
</dbReference>
<dbReference type="EMBL" id="JBAWSV010000005">
    <property type="protein sequence ID" value="MEI4830760.1"/>
    <property type="molecule type" value="Genomic_DNA"/>
</dbReference>
<dbReference type="SUPFAM" id="SSF160631">
    <property type="entry name" value="SMI1/KNR4-like"/>
    <property type="match status" value="1"/>
</dbReference>
<organism evidence="2 4">
    <name type="scientific">Bacillus yunxiaonensis</name>
    <dbReference type="NCBI Taxonomy" id="3127665"/>
    <lineage>
        <taxon>Bacteria</taxon>
        <taxon>Bacillati</taxon>
        <taxon>Bacillota</taxon>
        <taxon>Bacilli</taxon>
        <taxon>Bacillales</taxon>
        <taxon>Bacillaceae</taxon>
        <taxon>Bacillus</taxon>
    </lineage>
</organism>
<sequence>MSWDNYKKAITLMEEYEDECDFVGEHSEDVVKKAEQALGLRFSNTYRDFVKRYGAGNFGGEEIYGVIGEDFENSSVPDAIWVTLTERKEWNLPQNVVVIADTGMGEWYCLDFNQCNAEGEPPVITYDSGLETDERTYDRIANDFGDFLLSLVKEEVDC</sequence>
<evidence type="ECO:0000259" key="1">
    <source>
        <dbReference type="SMART" id="SM00860"/>
    </source>
</evidence>
<dbReference type="Proteomes" id="UP001367922">
    <property type="component" value="Unassembled WGS sequence"/>
</dbReference>
<name>A0ABU8FS41_9BACI</name>
<dbReference type="SMART" id="SM00860">
    <property type="entry name" value="SMI1_KNR4"/>
    <property type="match status" value="1"/>
</dbReference>
<accession>A0ABU8FS41</accession>
<dbReference type="Pfam" id="PF14568">
    <property type="entry name" value="SUKH_6"/>
    <property type="match status" value="1"/>
</dbReference>
<protein>
    <submittedName>
        <fullName evidence="2">SMI1/KNR4 family protein</fullName>
    </submittedName>
</protein>
<gene>
    <name evidence="2" type="ORF">WAX78_04965</name>
    <name evidence="3" type="ORF">WAX78_15010</name>
</gene>
<feature type="domain" description="Knr4/Smi1-like" evidence="1">
    <location>
        <begin position="25"/>
        <end position="150"/>
    </location>
</feature>
<evidence type="ECO:0000313" key="4">
    <source>
        <dbReference type="Proteomes" id="UP001367922"/>
    </source>
</evidence>
<evidence type="ECO:0000313" key="2">
    <source>
        <dbReference type="EMBL" id="MEI4828801.1"/>
    </source>
</evidence>
<dbReference type="InterPro" id="IPR037883">
    <property type="entry name" value="Knr4/Smi1-like_sf"/>
</dbReference>
<reference evidence="2 4" key="1">
    <citation type="submission" date="2024-01" db="EMBL/GenBank/DDBJ databases">
        <title>Seven novel Bacillus-like species.</title>
        <authorList>
            <person name="Liu G."/>
        </authorList>
    </citation>
    <scope>NUCLEOTIDE SEQUENCE [LARGE SCALE GENOMIC DNA]</scope>
    <source>
        <strain evidence="2 4">FJAT-53711</strain>
    </source>
</reference>
<evidence type="ECO:0000313" key="3">
    <source>
        <dbReference type="EMBL" id="MEI4830760.1"/>
    </source>
</evidence>
<dbReference type="InterPro" id="IPR018958">
    <property type="entry name" value="Knr4/Smi1-like_dom"/>
</dbReference>
<proteinExistence type="predicted"/>
<dbReference type="RefSeq" id="WP_336481154.1">
    <property type="nucleotide sequence ID" value="NZ_JBAWSV010000001.1"/>
</dbReference>